<protein>
    <submittedName>
        <fullName evidence="4">Retrovirus-related Pol polyprotein from transposon RE2</fullName>
    </submittedName>
</protein>
<dbReference type="EMBL" id="QGNW01002100">
    <property type="protein sequence ID" value="RVW25342.1"/>
    <property type="molecule type" value="Genomic_DNA"/>
</dbReference>
<comment type="caution">
    <text evidence="4">The sequence shown here is derived from an EMBL/GenBank/DDBJ whole genome shotgun (WGS) entry which is preliminary data.</text>
</comment>
<keyword evidence="1" id="KW-0064">Aspartyl protease</keyword>
<dbReference type="SUPFAM" id="SSF52540">
    <property type="entry name" value="P-loop containing nucleoside triphosphate hydrolases"/>
    <property type="match status" value="1"/>
</dbReference>
<dbReference type="InterPro" id="IPR040442">
    <property type="entry name" value="Pyrv_kinase-like_dom_sf"/>
</dbReference>
<dbReference type="GO" id="GO:0004190">
    <property type="term" value="F:aspartic-type endopeptidase activity"/>
    <property type="evidence" value="ECO:0007669"/>
    <property type="project" value="UniProtKB-KW"/>
</dbReference>
<dbReference type="Gene3D" id="3.20.20.60">
    <property type="entry name" value="Phosphoenolpyruvate-binding domains"/>
    <property type="match status" value="1"/>
</dbReference>
<dbReference type="InterPro" id="IPR025724">
    <property type="entry name" value="GAG-pre-integrase_dom"/>
</dbReference>
<feature type="region of interest" description="Disordered" evidence="2">
    <location>
        <begin position="389"/>
        <end position="418"/>
    </location>
</feature>
<dbReference type="InterPro" id="IPR012337">
    <property type="entry name" value="RNaseH-like_sf"/>
</dbReference>
<feature type="region of interest" description="Disordered" evidence="2">
    <location>
        <begin position="1420"/>
        <end position="1445"/>
    </location>
</feature>
<dbReference type="GO" id="GO:0015074">
    <property type="term" value="P:DNA integration"/>
    <property type="evidence" value="ECO:0007669"/>
    <property type="project" value="InterPro"/>
</dbReference>
<sequence length="1455" mass="161843">MGDKAKHASEPHQMEGFNFLISNLMAENPRGGILVHAPGSWKTFMIISFMQSFLAMSSQARPLVVLPKGILATWKKEFLIRQVEDTLLYDFYFVKADRRPQQIKLPFSACHMSPCSREKPPIEQGAKCLIPVGLGDDDRCIKMICCLERIKVNFTVQQELHTLEPDHSCIRLEFDTSSTGITYEAVDHVGVYAENCDETVEESGKFTSKFKNFTRSLQIHMVEWSLTLQKFQHKNLKCVNEDIHNGNVDQKGSLAFLNYLAQLMFKSTKKCTTLSRRIVQWHGFCFLQSDSPSCCTKDFSPLLCYTATSSHPQVGPPGTVTHAVSGLSPLPSPIQLTATTLPITGTQYLDARNLVKVQVLRAKTMNGRLERTKNVSLVKSDPVHAKVKGGSLVNGSDIQQSMPSTASHARTSRSGENQTQVGITATQMLGSIIKSLCPVRVKATDIANAVLGGSDCDAEWSECIKSLQRWSKYRQMMELHCMELCINSIKQVDIDNQTDSNLTSSPTVMSSSTHSSDLHLPSSSTSSLVSLSLNHALPIKLDRNNYILWKTQMENVVYANGFEEYIDGTKPCPPQELHTGELNPDFVQWRHTKKGADPMLEYILKIKTISNNLAAIGEPVKETDHILQLLGGLGSEYNSIVASLTAREDDLSLHSVHSILLTHEQRLNHQHTSSVDLPFAAAHIAAAPSTQHPNLITPDSNLLNPDSNLITQEITSIPPHLPTRPQCQLCGKFGHTVVKCYHRFDITYQGTNGVSSSQDSSPLQAMLAATPNHQYSWFFDTGATHHLSHSAQTLSHVQPYSGADQVTIGDGHSLPILNTGNKSFFFHSKVFCLNQVLHVPQLSTNLISVSKFCTDNAVFFEFHSTHFFVKDQVTKQTLLKGWLRDGLYEFPSSSSTHAFVSTSSVPALTPGAIWHSRLGHPAAPILSKALASCNPSVSFQINKIAPCKICPLAKSHSLPYSLSSSHASLTPTYGVLLLLLPHQVHSIFFFSLMIIPAFKPYLEAHGIVHQFSCPHTPQQNGRAERKICHLVETGMALLAQSFLPSKYWSFAFQTSVYLINLLPAKLLNFQSPLQVLFHKIPNYHHLRVFGCLCFPSLRPCNHHKLSYRSTACVFLGYASAHKGYICLDVSTSRLYISRDVLFHESSFPFQSIPAPSPLPQHTPLTFSSTTTPGPICTHSFSYTSSSSSPLNTHPMASKSEPWVQAMQHEYQALLRNHTWSLVPPPPLAHIVGCRWIYKLKYLPNGSVERHKARLVAQGFTQTLGVDYFDTFSPIVKPCTIRLILTLAVSFQWLIRQLDVENAFLNGDLQEEAPRAWFQKLRVALVDYGFQSSRVDTSLFIHHTASNILILLVYVDDILVTGSNPKLVSHFISYLHDKFALRDLGPLSYFLGIQAQQQGLVLHLNQQKYIADLLHRTQMEASKPAPTPGSLGRTLSQSDGVPLPDPSEYRRIVGAL</sequence>
<proteinExistence type="predicted"/>
<dbReference type="Pfam" id="PF00667">
    <property type="entry name" value="FAD_binding_1"/>
    <property type="match status" value="1"/>
</dbReference>
<dbReference type="GO" id="GO:0016491">
    <property type="term" value="F:oxidoreductase activity"/>
    <property type="evidence" value="ECO:0007669"/>
    <property type="project" value="InterPro"/>
</dbReference>
<evidence type="ECO:0000259" key="3">
    <source>
        <dbReference type="PROSITE" id="PS50994"/>
    </source>
</evidence>
<dbReference type="InterPro" id="IPR036397">
    <property type="entry name" value="RNaseH_sf"/>
</dbReference>
<dbReference type="Gene3D" id="2.40.30.10">
    <property type="entry name" value="Translation factors"/>
    <property type="match status" value="1"/>
</dbReference>
<dbReference type="InterPro" id="IPR013103">
    <property type="entry name" value="RVT_2"/>
</dbReference>
<dbReference type="Pfam" id="PF14223">
    <property type="entry name" value="Retrotran_gag_2"/>
    <property type="match status" value="1"/>
</dbReference>
<dbReference type="SUPFAM" id="SSF53098">
    <property type="entry name" value="Ribonuclease H-like"/>
    <property type="match status" value="1"/>
</dbReference>
<dbReference type="Pfam" id="PF00176">
    <property type="entry name" value="SNF2-rel_dom"/>
    <property type="match status" value="1"/>
</dbReference>
<dbReference type="InterPro" id="IPR017938">
    <property type="entry name" value="Riboflavin_synthase-like_b-brl"/>
</dbReference>
<dbReference type="PANTHER" id="PTHR47481:SF22">
    <property type="entry name" value="RETROTRANSPOSON GAG DOMAIN-CONTAINING PROTEIN"/>
    <property type="match status" value="1"/>
</dbReference>
<dbReference type="InterPro" id="IPR000330">
    <property type="entry name" value="SNF2_N"/>
</dbReference>
<dbReference type="Gene3D" id="3.30.420.10">
    <property type="entry name" value="Ribonuclease H-like superfamily/Ribonuclease H"/>
    <property type="match status" value="1"/>
</dbReference>
<keyword evidence="1" id="KW-0378">Hydrolase</keyword>
<feature type="compositionally biased region" description="Low complexity" evidence="2">
    <location>
        <begin position="500"/>
        <end position="519"/>
    </location>
</feature>
<dbReference type="PROSITE" id="PS50994">
    <property type="entry name" value="INTEGRASE"/>
    <property type="match status" value="1"/>
</dbReference>
<dbReference type="Pfam" id="PF25597">
    <property type="entry name" value="SH3_retrovirus"/>
    <property type="match status" value="1"/>
</dbReference>
<dbReference type="GO" id="GO:0003676">
    <property type="term" value="F:nucleic acid binding"/>
    <property type="evidence" value="ECO:0007669"/>
    <property type="project" value="InterPro"/>
</dbReference>
<dbReference type="Pfam" id="PF13976">
    <property type="entry name" value="gag_pre-integrs"/>
    <property type="match status" value="1"/>
</dbReference>
<feature type="domain" description="Integrase catalytic" evidence="3">
    <location>
        <begin position="906"/>
        <end position="1080"/>
    </location>
</feature>
<dbReference type="PANTHER" id="PTHR47481">
    <property type="match status" value="1"/>
</dbReference>
<dbReference type="InterPro" id="IPR057670">
    <property type="entry name" value="SH3_retrovirus"/>
</dbReference>
<dbReference type="InterPro" id="IPR038718">
    <property type="entry name" value="SNF2-like_sf"/>
</dbReference>
<gene>
    <name evidence="4" type="primary">RE2_917</name>
    <name evidence="4" type="ORF">CK203_106793</name>
</gene>
<dbReference type="SUPFAM" id="SSF63380">
    <property type="entry name" value="Riboflavin synthase domain-like"/>
    <property type="match status" value="1"/>
</dbReference>
<feature type="compositionally biased region" description="Polar residues" evidence="2">
    <location>
        <begin position="393"/>
        <end position="418"/>
    </location>
</feature>
<evidence type="ECO:0000313" key="5">
    <source>
        <dbReference type="Proteomes" id="UP000288805"/>
    </source>
</evidence>
<dbReference type="InterPro" id="IPR054722">
    <property type="entry name" value="PolX-like_BBD"/>
</dbReference>
<organism evidence="4 5">
    <name type="scientific">Vitis vinifera</name>
    <name type="common">Grape</name>
    <dbReference type="NCBI Taxonomy" id="29760"/>
    <lineage>
        <taxon>Eukaryota</taxon>
        <taxon>Viridiplantae</taxon>
        <taxon>Streptophyta</taxon>
        <taxon>Embryophyta</taxon>
        <taxon>Tracheophyta</taxon>
        <taxon>Spermatophyta</taxon>
        <taxon>Magnoliopsida</taxon>
        <taxon>eudicotyledons</taxon>
        <taxon>Gunneridae</taxon>
        <taxon>Pentapetalae</taxon>
        <taxon>rosids</taxon>
        <taxon>Vitales</taxon>
        <taxon>Vitaceae</taxon>
        <taxon>Viteae</taxon>
        <taxon>Vitis</taxon>
    </lineage>
</organism>
<dbReference type="GO" id="GO:0005524">
    <property type="term" value="F:ATP binding"/>
    <property type="evidence" value="ECO:0007669"/>
    <property type="project" value="InterPro"/>
</dbReference>
<dbReference type="InterPro" id="IPR003097">
    <property type="entry name" value="CysJ-like_FAD-binding"/>
</dbReference>
<dbReference type="InterPro" id="IPR043502">
    <property type="entry name" value="DNA/RNA_pol_sf"/>
</dbReference>
<dbReference type="InterPro" id="IPR001584">
    <property type="entry name" value="Integrase_cat-core"/>
</dbReference>
<dbReference type="Pfam" id="PF22936">
    <property type="entry name" value="Pol_BBD"/>
    <property type="match status" value="1"/>
</dbReference>
<dbReference type="SUPFAM" id="SSF56672">
    <property type="entry name" value="DNA/RNA polymerases"/>
    <property type="match status" value="1"/>
</dbReference>
<keyword evidence="1" id="KW-0645">Protease</keyword>
<reference evidence="4 5" key="1">
    <citation type="journal article" date="2018" name="PLoS Genet.">
        <title>Population sequencing reveals clonal diversity and ancestral inbreeding in the grapevine cultivar Chardonnay.</title>
        <authorList>
            <person name="Roach M.J."/>
            <person name="Johnson D.L."/>
            <person name="Bohlmann J."/>
            <person name="van Vuuren H.J."/>
            <person name="Jones S.J."/>
            <person name="Pretorius I.S."/>
            <person name="Schmidt S.A."/>
            <person name="Borneman A.R."/>
        </authorList>
    </citation>
    <scope>NUCLEOTIDE SEQUENCE [LARGE SCALE GENOMIC DNA]</scope>
    <source>
        <strain evidence="5">cv. Chardonnay</strain>
        <tissue evidence="4">Leaf</tissue>
    </source>
</reference>
<evidence type="ECO:0000256" key="1">
    <source>
        <dbReference type="ARBA" id="ARBA00022750"/>
    </source>
</evidence>
<evidence type="ECO:0000256" key="2">
    <source>
        <dbReference type="SAM" id="MobiDB-lite"/>
    </source>
</evidence>
<dbReference type="Pfam" id="PF07727">
    <property type="entry name" value="RVT_2"/>
    <property type="match status" value="1"/>
</dbReference>
<dbReference type="Proteomes" id="UP000288805">
    <property type="component" value="Unassembled WGS sequence"/>
</dbReference>
<name>A0A438CQ60_VITVI</name>
<accession>A0A438CQ60</accession>
<dbReference type="Gene3D" id="3.40.50.10810">
    <property type="entry name" value="Tandem AAA-ATPase domain"/>
    <property type="match status" value="1"/>
</dbReference>
<feature type="region of interest" description="Disordered" evidence="2">
    <location>
        <begin position="497"/>
        <end position="519"/>
    </location>
</feature>
<dbReference type="InterPro" id="IPR027417">
    <property type="entry name" value="P-loop_NTPase"/>
</dbReference>
<evidence type="ECO:0000313" key="4">
    <source>
        <dbReference type="EMBL" id="RVW25342.1"/>
    </source>
</evidence>